<evidence type="ECO:0000256" key="1">
    <source>
        <dbReference type="SAM" id="MobiDB-lite"/>
    </source>
</evidence>
<protein>
    <submittedName>
        <fullName evidence="2">Lipoprotein</fullName>
    </submittedName>
</protein>
<name>A0ABU7U0Q9_9PROT</name>
<dbReference type="Gene3D" id="3.30.160.150">
    <property type="entry name" value="Lipoprotein like domain"/>
    <property type="match status" value="1"/>
</dbReference>
<evidence type="ECO:0000313" key="3">
    <source>
        <dbReference type="Proteomes" id="UP001312908"/>
    </source>
</evidence>
<feature type="region of interest" description="Disordered" evidence="1">
    <location>
        <begin position="181"/>
        <end position="216"/>
    </location>
</feature>
<keyword evidence="2" id="KW-0449">Lipoprotein</keyword>
<dbReference type="PROSITE" id="PS51257">
    <property type="entry name" value="PROKAR_LIPOPROTEIN"/>
    <property type="match status" value="1"/>
</dbReference>
<dbReference type="Proteomes" id="UP001312908">
    <property type="component" value="Unassembled WGS sequence"/>
</dbReference>
<dbReference type="EMBL" id="JAWJZY010000001">
    <property type="protein sequence ID" value="MEE8657501.1"/>
    <property type="molecule type" value="Genomic_DNA"/>
</dbReference>
<dbReference type="RefSeq" id="WP_394818541.1">
    <property type="nucleotide sequence ID" value="NZ_JAWJZY010000001.1"/>
</dbReference>
<reference evidence="2 3" key="1">
    <citation type="submission" date="2023-10" db="EMBL/GenBank/DDBJ databases">
        <title>Sorlinia euscelidii gen. nov., sp. nov., an acetic acid bacteria isolated from the gut of Euscelidius variegatus emitter.</title>
        <authorList>
            <person name="Michoud G."/>
            <person name="Marasco R."/>
            <person name="Seferji K."/>
            <person name="Gonella E."/>
            <person name="Garuglieri E."/>
            <person name="Alma A."/>
            <person name="Mapelli F."/>
            <person name="Borin S."/>
            <person name="Daffonchio D."/>
            <person name="Crotti E."/>
        </authorList>
    </citation>
    <scope>NUCLEOTIDE SEQUENCE [LARGE SCALE GENOMIC DNA]</scope>
    <source>
        <strain evidence="2 3">EV16P</strain>
    </source>
</reference>
<proteinExistence type="predicted"/>
<comment type="caution">
    <text evidence="2">The sequence shown here is derived from an EMBL/GenBank/DDBJ whole genome shotgun (WGS) entry which is preliminary data.</text>
</comment>
<keyword evidence="3" id="KW-1185">Reference proteome</keyword>
<gene>
    <name evidence="2" type="ORF">DOFOFD_00495</name>
</gene>
<evidence type="ECO:0000313" key="2">
    <source>
        <dbReference type="EMBL" id="MEE8657501.1"/>
    </source>
</evidence>
<sequence length="216" mass="23423">MKKFAILSALLLASCGFRPLYGEGGATKQSARSEMSQIFVDRISNRGGQLLRLALQEDLGSDDGAIPQKYTLSVSRNVGIDAVDIHKDNTSGRMRANASAHWRLYTVADQPQLLAEGDASLLDGYTTTFQQYFAQSLNMEALDARISKNLAGQISEQLAAWFTSHVTPAQKNKPVVPEYFDPNAMPSRNGQPMQKAGPDGFPAAATGRTDIGIDDE</sequence>
<accession>A0ABU7U0Q9</accession>
<organism evidence="2 3">
    <name type="scientific">Sorlinia euscelidii</name>
    <dbReference type="NCBI Taxonomy" id="3081148"/>
    <lineage>
        <taxon>Bacteria</taxon>
        <taxon>Pseudomonadati</taxon>
        <taxon>Pseudomonadota</taxon>
        <taxon>Alphaproteobacteria</taxon>
        <taxon>Acetobacterales</taxon>
        <taxon>Acetobacteraceae</taxon>
        <taxon>Sorlinia</taxon>
    </lineage>
</organism>